<dbReference type="InterPro" id="IPR001680">
    <property type="entry name" value="WD40_rpt"/>
</dbReference>
<evidence type="ECO:0000256" key="3">
    <source>
        <dbReference type="ARBA" id="ARBA00022955"/>
    </source>
</evidence>
<keyword evidence="6" id="KW-0753">Steroid metabolism</keyword>
<keyword evidence="9" id="KW-0949">S-adenosyl-L-methionine</keyword>
<proteinExistence type="inferred from homology"/>
<dbReference type="Pfam" id="PF00400">
    <property type="entry name" value="WD40"/>
    <property type="match status" value="1"/>
</dbReference>
<evidence type="ECO:0000256" key="4">
    <source>
        <dbReference type="ARBA" id="ARBA00023011"/>
    </source>
</evidence>
<organism evidence="11 12">
    <name type="scientific">Phaseolus coccineus</name>
    <name type="common">Scarlet runner bean</name>
    <name type="synonym">Phaseolus multiflorus</name>
    <dbReference type="NCBI Taxonomy" id="3886"/>
    <lineage>
        <taxon>Eukaryota</taxon>
        <taxon>Viridiplantae</taxon>
        <taxon>Streptophyta</taxon>
        <taxon>Embryophyta</taxon>
        <taxon>Tracheophyta</taxon>
        <taxon>Spermatophyta</taxon>
        <taxon>Magnoliopsida</taxon>
        <taxon>eudicotyledons</taxon>
        <taxon>Gunneridae</taxon>
        <taxon>Pentapetalae</taxon>
        <taxon>rosids</taxon>
        <taxon>fabids</taxon>
        <taxon>Fabales</taxon>
        <taxon>Fabaceae</taxon>
        <taxon>Papilionoideae</taxon>
        <taxon>50 kb inversion clade</taxon>
        <taxon>NPAAA clade</taxon>
        <taxon>indigoferoid/millettioid clade</taxon>
        <taxon>Phaseoleae</taxon>
        <taxon>Phaseolus</taxon>
    </lineage>
</organism>
<keyword evidence="3" id="KW-0752">Steroid biosynthesis</keyword>
<keyword evidence="4" id="KW-0756">Sterol biosynthesis</keyword>
<protein>
    <recommendedName>
        <fullName evidence="10">SAM-dependent methyltransferase Erg6/SMT-type domain-containing protein</fullName>
    </recommendedName>
</protein>
<gene>
    <name evidence="11" type="ORF">VNO80_24050</name>
</gene>
<keyword evidence="2 9" id="KW-0808">Transferase</keyword>
<dbReference type="SUPFAM" id="SSF50978">
    <property type="entry name" value="WD40 repeat-like"/>
    <property type="match status" value="1"/>
</dbReference>
<evidence type="ECO:0000313" key="12">
    <source>
        <dbReference type="Proteomes" id="UP001374584"/>
    </source>
</evidence>
<dbReference type="PANTHER" id="PTHR44068:SF1">
    <property type="entry name" value="HYPOTHETICAL LOC100005854"/>
    <property type="match status" value="1"/>
</dbReference>
<dbReference type="SMART" id="SM00320">
    <property type="entry name" value="WD40"/>
    <property type="match status" value="1"/>
</dbReference>
<keyword evidence="5" id="KW-1207">Sterol metabolism</keyword>
<dbReference type="Gene3D" id="3.40.50.150">
    <property type="entry name" value="Vaccinia Virus protein VP39"/>
    <property type="match status" value="1"/>
</dbReference>
<dbReference type="InterPro" id="IPR050447">
    <property type="entry name" value="Erg6_SMT_methyltransf"/>
</dbReference>
<evidence type="ECO:0000259" key="10">
    <source>
        <dbReference type="PROSITE" id="PS51685"/>
    </source>
</evidence>
<evidence type="ECO:0000256" key="1">
    <source>
        <dbReference type="ARBA" id="ARBA00022603"/>
    </source>
</evidence>
<name>A0AAN9LRU8_PHACN</name>
<evidence type="ECO:0000256" key="9">
    <source>
        <dbReference type="PROSITE-ProRule" id="PRU01022"/>
    </source>
</evidence>
<evidence type="ECO:0000256" key="5">
    <source>
        <dbReference type="ARBA" id="ARBA00023166"/>
    </source>
</evidence>
<dbReference type="EMBL" id="JAYMYR010000009">
    <property type="protein sequence ID" value="KAK7341125.1"/>
    <property type="molecule type" value="Genomic_DNA"/>
</dbReference>
<dbReference type="InterPro" id="IPR015943">
    <property type="entry name" value="WD40/YVTN_repeat-like_dom_sf"/>
</dbReference>
<evidence type="ECO:0000256" key="6">
    <source>
        <dbReference type="ARBA" id="ARBA00023221"/>
    </source>
</evidence>
<keyword evidence="3" id="KW-0444">Lipid biosynthesis</keyword>
<keyword evidence="8" id="KW-0853">WD repeat</keyword>
<feature type="repeat" description="WD" evidence="8">
    <location>
        <begin position="222"/>
        <end position="248"/>
    </location>
</feature>
<dbReference type="AlphaFoldDB" id="A0AAN9LRU8"/>
<evidence type="ECO:0000256" key="7">
    <source>
        <dbReference type="ARBA" id="ARBA00038188"/>
    </source>
</evidence>
<keyword evidence="12" id="KW-1185">Reference proteome</keyword>
<dbReference type="PROSITE" id="PS51685">
    <property type="entry name" value="SAM_MT_ERG6_SMT"/>
    <property type="match status" value="1"/>
</dbReference>
<dbReference type="GO" id="GO:0016126">
    <property type="term" value="P:sterol biosynthetic process"/>
    <property type="evidence" value="ECO:0007669"/>
    <property type="project" value="UniProtKB-KW"/>
</dbReference>
<dbReference type="InterPro" id="IPR030384">
    <property type="entry name" value="MeTrfase_SMT"/>
</dbReference>
<evidence type="ECO:0000256" key="2">
    <source>
        <dbReference type="ARBA" id="ARBA00022679"/>
    </source>
</evidence>
<dbReference type="InterPro" id="IPR036322">
    <property type="entry name" value="WD40_repeat_dom_sf"/>
</dbReference>
<dbReference type="GO" id="GO:0003838">
    <property type="term" value="F:sterol 24-C-methyltransferase activity"/>
    <property type="evidence" value="ECO:0007669"/>
    <property type="project" value="TreeGrafter"/>
</dbReference>
<dbReference type="Gene3D" id="2.130.10.10">
    <property type="entry name" value="YVTN repeat-like/Quinoprotein amine dehydrogenase"/>
    <property type="match status" value="1"/>
</dbReference>
<sequence length="407" mass="46837">MEQNSINLDCELYVKEMEINRNIMKKRNVYFMYEKYHACYGGEEEERKANYADMVNKYYDLATTFYEFGWGQSFHFAPRCKGESLSESIKRHEHFLALQLGLKAGQKVYIVSQMTLMLGHIPRVLDLIWSWIAPTEDNQNVFSKVKCLENLCKKRIYVGKETPWLASTDRMYESAEPVFLELHATATRCLPSGECLCPDATVWTTLTTALYSSAAGDEVVLNRQLMVRSSKDNPVKLWDAKTGKEVCSFRRHKNTVVCVKWNQNGNWALTASKDQIIKMTLMLGDIPGVLDLMWSRIAPTEDNQNVPFYTVDLDHKEWCAGSLFFLCSKSKKLSGEPPRFQAGVTMEISRLDAWYSDKDGSLECPATYIVKGLCRRCCLPEVILLCMQEFLLFERECSICKMEITEE</sequence>
<dbReference type="GO" id="GO:0005783">
    <property type="term" value="C:endoplasmic reticulum"/>
    <property type="evidence" value="ECO:0007669"/>
    <property type="project" value="TreeGrafter"/>
</dbReference>
<dbReference type="Proteomes" id="UP001374584">
    <property type="component" value="Unassembled WGS sequence"/>
</dbReference>
<comment type="similarity">
    <text evidence="7 9">Belongs to the class I-like SAM-binding methyltransferase superfamily. Erg6/SMT family.</text>
</comment>
<accession>A0AAN9LRU8</accession>
<evidence type="ECO:0000313" key="11">
    <source>
        <dbReference type="EMBL" id="KAK7341125.1"/>
    </source>
</evidence>
<dbReference type="GO" id="GO:0032259">
    <property type="term" value="P:methylation"/>
    <property type="evidence" value="ECO:0007669"/>
    <property type="project" value="UniProtKB-KW"/>
</dbReference>
<reference evidence="11 12" key="1">
    <citation type="submission" date="2024-01" db="EMBL/GenBank/DDBJ databases">
        <title>The genomes of 5 underutilized Papilionoideae crops provide insights into root nodulation and disease resistanc.</title>
        <authorList>
            <person name="Jiang F."/>
        </authorList>
    </citation>
    <scope>NUCLEOTIDE SEQUENCE [LARGE SCALE GENOMIC DNA]</scope>
    <source>
        <strain evidence="11">JINMINGXINNONG_FW02</strain>
        <tissue evidence="11">Leaves</tissue>
    </source>
</reference>
<keyword evidence="3" id="KW-0443">Lipid metabolism</keyword>
<evidence type="ECO:0000256" key="8">
    <source>
        <dbReference type="PROSITE-ProRule" id="PRU00221"/>
    </source>
</evidence>
<comment type="caution">
    <text evidence="11">The sequence shown here is derived from an EMBL/GenBank/DDBJ whole genome shotgun (WGS) entry which is preliminary data.</text>
</comment>
<dbReference type="PANTHER" id="PTHR44068">
    <property type="entry name" value="ZGC:194242"/>
    <property type="match status" value="1"/>
</dbReference>
<keyword evidence="1 9" id="KW-0489">Methyltransferase</keyword>
<feature type="domain" description="SAM-dependent methyltransferase Erg6/SMT-type" evidence="10">
    <location>
        <begin position="58"/>
        <end position="108"/>
    </location>
</feature>
<dbReference type="InterPro" id="IPR029063">
    <property type="entry name" value="SAM-dependent_MTases_sf"/>
</dbReference>
<dbReference type="PROSITE" id="PS50082">
    <property type="entry name" value="WD_REPEATS_2"/>
    <property type="match status" value="1"/>
</dbReference>